<dbReference type="VEuPathDB" id="FungiDB:AMAG_20293"/>
<protein>
    <submittedName>
        <fullName evidence="2">Uncharacterized protein</fullName>
    </submittedName>
</protein>
<proteinExistence type="predicted"/>
<keyword evidence="3" id="KW-1185">Reference proteome</keyword>
<dbReference type="EMBL" id="GG745369">
    <property type="protein sequence ID" value="KNE71098.1"/>
    <property type="molecule type" value="Genomic_DNA"/>
</dbReference>
<feature type="region of interest" description="Disordered" evidence="1">
    <location>
        <begin position="84"/>
        <end position="115"/>
    </location>
</feature>
<reference evidence="3" key="2">
    <citation type="submission" date="2009-11" db="EMBL/GenBank/DDBJ databases">
        <title>The Genome Sequence of Allomyces macrogynus strain ATCC 38327.</title>
        <authorList>
            <consortium name="The Broad Institute Genome Sequencing Platform"/>
            <person name="Russ C."/>
            <person name="Cuomo C."/>
            <person name="Shea T."/>
            <person name="Young S.K."/>
            <person name="Zeng Q."/>
            <person name="Koehrsen M."/>
            <person name="Haas B."/>
            <person name="Borodovsky M."/>
            <person name="Guigo R."/>
            <person name="Alvarado L."/>
            <person name="Berlin A."/>
            <person name="Borenstein D."/>
            <person name="Chen Z."/>
            <person name="Engels R."/>
            <person name="Freedman E."/>
            <person name="Gellesch M."/>
            <person name="Goldberg J."/>
            <person name="Griggs A."/>
            <person name="Gujja S."/>
            <person name="Heiman D."/>
            <person name="Hepburn T."/>
            <person name="Howarth C."/>
            <person name="Jen D."/>
            <person name="Larson L."/>
            <person name="Lewis B."/>
            <person name="Mehta T."/>
            <person name="Park D."/>
            <person name="Pearson M."/>
            <person name="Roberts A."/>
            <person name="Saif S."/>
            <person name="Shenoy N."/>
            <person name="Sisk P."/>
            <person name="Stolte C."/>
            <person name="Sykes S."/>
            <person name="Walk T."/>
            <person name="White J."/>
            <person name="Yandava C."/>
            <person name="Burger G."/>
            <person name="Gray M.W."/>
            <person name="Holland P.W.H."/>
            <person name="King N."/>
            <person name="Lang F.B.F."/>
            <person name="Roger A.J."/>
            <person name="Ruiz-Trillo I."/>
            <person name="Lander E."/>
            <person name="Nusbaum C."/>
        </authorList>
    </citation>
    <scope>NUCLEOTIDE SEQUENCE [LARGE SCALE GENOMIC DNA]</scope>
    <source>
        <strain evidence="3">ATCC 38327</strain>
    </source>
</reference>
<feature type="compositionally biased region" description="Basic and acidic residues" evidence="1">
    <location>
        <begin position="106"/>
        <end position="115"/>
    </location>
</feature>
<name>A0A0L0T8G0_ALLM3</name>
<evidence type="ECO:0000313" key="3">
    <source>
        <dbReference type="Proteomes" id="UP000054350"/>
    </source>
</evidence>
<dbReference type="AlphaFoldDB" id="A0A0L0T8G0"/>
<dbReference type="Proteomes" id="UP000054350">
    <property type="component" value="Unassembled WGS sequence"/>
</dbReference>
<reference evidence="2 3" key="1">
    <citation type="submission" date="2009-11" db="EMBL/GenBank/DDBJ databases">
        <title>Annotation of Allomyces macrogynus ATCC 38327.</title>
        <authorList>
            <consortium name="The Broad Institute Genome Sequencing Platform"/>
            <person name="Russ C."/>
            <person name="Cuomo C."/>
            <person name="Burger G."/>
            <person name="Gray M.W."/>
            <person name="Holland P.W.H."/>
            <person name="King N."/>
            <person name="Lang F.B.F."/>
            <person name="Roger A.J."/>
            <person name="Ruiz-Trillo I."/>
            <person name="Young S.K."/>
            <person name="Zeng Q."/>
            <person name="Gargeya S."/>
            <person name="Fitzgerald M."/>
            <person name="Haas B."/>
            <person name="Abouelleil A."/>
            <person name="Alvarado L."/>
            <person name="Arachchi H.M."/>
            <person name="Berlin A."/>
            <person name="Chapman S.B."/>
            <person name="Gearin G."/>
            <person name="Goldberg J."/>
            <person name="Griggs A."/>
            <person name="Gujja S."/>
            <person name="Hansen M."/>
            <person name="Heiman D."/>
            <person name="Howarth C."/>
            <person name="Larimer J."/>
            <person name="Lui A."/>
            <person name="MacDonald P.J.P."/>
            <person name="McCowen C."/>
            <person name="Montmayeur A."/>
            <person name="Murphy C."/>
            <person name="Neiman D."/>
            <person name="Pearson M."/>
            <person name="Priest M."/>
            <person name="Roberts A."/>
            <person name="Saif S."/>
            <person name="Shea T."/>
            <person name="Sisk P."/>
            <person name="Stolte C."/>
            <person name="Sykes S."/>
            <person name="Wortman J."/>
            <person name="Nusbaum C."/>
            <person name="Birren B."/>
        </authorList>
    </citation>
    <scope>NUCLEOTIDE SEQUENCE [LARGE SCALE GENOMIC DNA]</scope>
    <source>
        <strain evidence="2 3">ATCC 38327</strain>
    </source>
</reference>
<feature type="non-terminal residue" evidence="2">
    <location>
        <position position="115"/>
    </location>
</feature>
<sequence>MNAPSSNREPMSGTIDPVLTGAAPCDLASTIDADQKKLLPPISVPTTAVPVEDATRDSGAISELGFVTVTAATTAAAESRMGSLLPAASDRKLGPDLTLTSSFSSSREHGSESVG</sequence>
<evidence type="ECO:0000256" key="1">
    <source>
        <dbReference type="SAM" id="MobiDB-lite"/>
    </source>
</evidence>
<accession>A0A0L0T8G0</accession>
<gene>
    <name evidence="2" type="ORF">AMAG_20293</name>
</gene>
<organism evidence="2 3">
    <name type="scientific">Allomyces macrogynus (strain ATCC 38327)</name>
    <name type="common">Allomyces javanicus var. macrogynus</name>
    <dbReference type="NCBI Taxonomy" id="578462"/>
    <lineage>
        <taxon>Eukaryota</taxon>
        <taxon>Fungi</taxon>
        <taxon>Fungi incertae sedis</taxon>
        <taxon>Blastocladiomycota</taxon>
        <taxon>Blastocladiomycetes</taxon>
        <taxon>Blastocladiales</taxon>
        <taxon>Blastocladiaceae</taxon>
        <taxon>Allomyces</taxon>
    </lineage>
</organism>
<evidence type="ECO:0000313" key="2">
    <source>
        <dbReference type="EMBL" id="KNE71098.1"/>
    </source>
</evidence>